<accession>A0ABS8Y5L1</accession>
<comment type="caution">
    <text evidence="2">The sequence shown here is derived from an EMBL/GenBank/DDBJ whole genome shotgun (WGS) entry which is preliminary data.</text>
</comment>
<dbReference type="EMBL" id="JACEIK010039853">
    <property type="protein sequence ID" value="MCE5166968.1"/>
    <property type="molecule type" value="Genomic_DNA"/>
</dbReference>
<proteinExistence type="predicted"/>
<gene>
    <name evidence="2" type="ORF">HAX54_031421</name>
</gene>
<evidence type="ECO:0000313" key="2">
    <source>
        <dbReference type="EMBL" id="MCE5166968.1"/>
    </source>
</evidence>
<sequence>MPNNIELGKLGSGQDPNNKQTEKDCSQFDNDRVTIGRFYSSLTTIKKHITEKAVLSCNMLWSQRLYE</sequence>
<name>A0ABS8Y5L1_DATST</name>
<organism evidence="2 3">
    <name type="scientific">Datura stramonium</name>
    <name type="common">Jimsonweed</name>
    <name type="synonym">Common thornapple</name>
    <dbReference type="NCBI Taxonomy" id="4076"/>
    <lineage>
        <taxon>Eukaryota</taxon>
        <taxon>Viridiplantae</taxon>
        <taxon>Streptophyta</taxon>
        <taxon>Embryophyta</taxon>
        <taxon>Tracheophyta</taxon>
        <taxon>Spermatophyta</taxon>
        <taxon>Magnoliopsida</taxon>
        <taxon>eudicotyledons</taxon>
        <taxon>Gunneridae</taxon>
        <taxon>Pentapetalae</taxon>
        <taxon>asterids</taxon>
        <taxon>lamiids</taxon>
        <taxon>Solanales</taxon>
        <taxon>Solanaceae</taxon>
        <taxon>Solanoideae</taxon>
        <taxon>Datureae</taxon>
        <taxon>Datura</taxon>
    </lineage>
</organism>
<evidence type="ECO:0000313" key="3">
    <source>
        <dbReference type="Proteomes" id="UP000823775"/>
    </source>
</evidence>
<protein>
    <submittedName>
        <fullName evidence="2">Uncharacterized protein</fullName>
    </submittedName>
</protein>
<keyword evidence="3" id="KW-1185">Reference proteome</keyword>
<dbReference type="Proteomes" id="UP000823775">
    <property type="component" value="Unassembled WGS sequence"/>
</dbReference>
<feature type="region of interest" description="Disordered" evidence="1">
    <location>
        <begin position="1"/>
        <end position="26"/>
    </location>
</feature>
<feature type="non-terminal residue" evidence="2">
    <location>
        <position position="67"/>
    </location>
</feature>
<reference evidence="2 3" key="1">
    <citation type="journal article" date="2021" name="BMC Genomics">
        <title>Datura genome reveals duplications of psychoactive alkaloid biosynthetic genes and high mutation rate following tissue culture.</title>
        <authorList>
            <person name="Rajewski A."/>
            <person name="Carter-House D."/>
            <person name="Stajich J."/>
            <person name="Litt A."/>
        </authorList>
    </citation>
    <scope>NUCLEOTIDE SEQUENCE [LARGE SCALE GENOMIC DNA]</scope>
    <source>
        <strain evidence="2">AR-01</strain>
    </source>
</reference>
<evidence type="ECO:0000256" key="1">
    <source>
        <dbReference type="SAM" id="MobiDB-lite"/>
    </source>
</evidence>